<dbReference type="RefSeq" id="WP_084198780.1">
    <property type="nucleotide sequence ID" value="NZ_BMYL01000002.1"/>
</dbReference>
<name>A0AAP8MEN6_9GAMM</name>
<dbReference type="AlphaFoldDB" id="A0AAP8MEN6"/>
<evidence type="ECO:0000256" key="1">
    <source>
        <dbReference type="SAM" id="Phobius"/>
    </source>
</evidence>
<keyword evidence="1" id="KW-0812">Transmembrane</keyword>
<keyword evidence="1" id="KW-1133">Transmembrane helix</keyword>
<dbReference type="Proteomes" id="UP000235162">
    <property type="component" value="Unassembled WGS sequence"/>
</dbReference>
<sequence length="249" mass="28374">MNWEKKLYGAHTLPFETFASPMVIASANLRDAFEKAERDPISNHNEIVILVVLFLLVVTGVRFTVHPFCFLPRVISDDLSVMYAEDKIVSAFHASRIVALPSFAEVVLVMFSRHLRQLVSALASESVGNLELAAKIQALLTREISREEQILPYFFLLNGSHHAVKLNREAMKKGLAELIDHRLKEFRPQLCQFLLRAGAPRHLVAFQMGHMKGLRPAFSRLNQLTVLEFGLVMQPFLDLYVEELGWDYE</sequence>
<comment type="caution">
    <text evidence="2">The sequence shown here is derived from an EMBL/GenBank/DDBJ whole genome shotgun (WGS) entry which is preliminary data.</text>
</comment>
<gene>
    <name evidence="2" type="ORF">C0029_06735</name>
</gene>
<protein>
    <submittedName>
        <fullName evidence="2">Uncharacterized protein</fullName>
    </submittedName>
</protein>
<dbReference type="KEGG" id="hja:BST95_07705"/>
<organism evidence="2 3">
    <name type="scientific">Halioglobus japonicus</name>
    <dbReference type="NCBI Taxonomy" id="930805"/>
    <lineage>
        <taxon>Bacteria</taxon>
        <taxon>Pseudomonadati</taxon>
        <taxon>Pseudomonadota</taxon>
        <taxon>Gammaproteobacteria</taxon>
        <taxon>Cellvibrionales</taxon>
        <taxon>Halieaceae</taxon>
        <taxon>Halioglobus</taxon>
    </lineage>
</organism>
<proteinExistence type="predicted"/>
<feature type="transmembrane region" description="Helical" evidence="1">
    <location>
        <begin position="47"/>
        <end position="68"/>
    </location>
</feature>
<keyword evidence="3" id="KW-1185">Reference proteome</keyword>
<reference evidence="2 3" key="1">
    <citation type="submission" date="2018-01" db="EMBL/GenBank/DDBJ databases">
        <title>The draft genome sequence of Halioglobus japonicus S1-36.</title>
        <authorList>
            <person name="Du Z.-J."/>
            <person name="Shi M.-J."/>
        </authorList>
    </citation>
    <scope>NUCLEOTIDE SEQUENCE [LARGE SCALE GENOMIC DNA]</scope>
    <source>
        <strain evidence="2 3">S1-36</strain>
    </source>
</reference>
<accession>A0AAP8MEN6</accession>
<dbReference type="EMBL" id="PKUR01000002">
    <property type="protein sequence ID" value="PLW86137.1"/>
    <property type="molecule type" value="Genomic_DNA"/>
</dbReference>
<evidence type="ECO:0000313" key="3">
    <source>
        <dbReference type="Proteomes" id="UP000235162"/>
    </source>
</evidence>
<keyword evidence="1" id="KW-0472">Membrane</keyword>
<evidence type="ECO:0000313" key="2">
    <source>
        <dbReference type="EMBL" id="PLW86137.1"/>
    </source>
</evidence>